<name>A0A0C2FKF6_9BILA</name>
<keyword evidence="2" id="KW-1185">Reference proteome</keyword>
<evidence type="ECO:0000313" key="1">
    <source>
        <dbReference type="EMBL" id="KIH49045.1"/>
    </source>
</evidence>
<sequence length="133" mass="14533">DYEMNFASPPEDDSAALIGVADGYVRGCSLDSERDEQHPVLHGSSAEDITAQAADDYDSIYEEYVMGPRRGRRSAPRMTPDENQCDVTVPAVTMSFLQENERKTVAVDSFGYGLPEIVGTSDVTVPLIVGDQR</sequence>
<feature type="non-terminal residue" evidence="1">
    <location>
        <position position="133"/>
    </location>
</feature>
<organism evidence="1 2">
    <name type="scientific">Ancylostoma duodenale</name>
    <dbReference type="NCBI Taxonomy" id="51022"/>
    <lineage>
        <taxon>Eukaryota</taxon>
        <taxon>Metazoa</taxon>
        <taxon>Ecdysozoa</taxon>
        <taxon>Nematoda</taxon>
        <taxon>Chromadorea</taxon>
        <taxon>Rhabditida</taxon>
        <taxon>Rhabditina</taxon>
        <taxon>Rhabditomorpha</taxon>
        <taxon>Strongyloidea</taxon>
        <taxon>Ancylostomatidae</taxon>
        <taxon>Ancylostomatinae</taxon>
        <taxon>Ancylostoma</taxon>
    </lineage>
</organism>
<proteinExistence type="predicted"/>
<evidence type="ECO:0000313" key="2">
    <source>
        <dbReference type="Proteomes" id="UP000054047"/>
    </source>
</evidence>
<dbReference type="AlphaFoldDB" id="A0A0C2FKF6"/>
<dbReference type="OrthoDB" id="5844319at2759"/>
<gene>
    <name evidence="1" type="ORF">ANCDUO_20881</name>
</gene>
<protein>
    <submittedName>
        <fullName evidence="1">Uncharacterized protein</fullName>
    </submittedName>
</protein>
<feature type="non-terminal residue" evidence="1">
    <location>
        <position position="1"/>
    </location>
</feature>
<dbReference type="EMBL" id="KN755396">
    <property type="protein sequence ID" value="KIH49045.1"/>
    <property type="molecule type" value="Genomic_DNA"/>
</dbReference>
<dbReference type="Proteomes" id="UP000054047">
    <property type="component" value="Unassembled WGS sequence"/>
</dbReference>
<accession>A0A0C2FKF6</accession>
<reference evidence="1 2" key="1">
    <citation type="submission" date="2013-12" db="EMBL/GenBank/DDBJ databases">
        <title>Draft genome of the parsitic nematode Ancylostoma duodenale.</title>
        <authorList>
            <person name="Mitreva M."/>
        </authorList>
    </citation>
    <scope>NUCLEOTIDE SEQUENCE [LARGE SCALE GENOMIC DNA]</scope>
    <source>
        <strain evidence="1 2">Zhejiang</strain>
    </source>
</reference>